<feature type="transmembrane region" description="Helical" evidence="7">
    <location>
        <begin position="318"/>
        <end position="338"/>
    </location>
</feature>
<organism evidence="8 9">
    <name type="scientific">Cyprinus carpio</name>
    <name type="common">Common carp</name>
    <dbReference type="NCBI Taxonomy" id="7962"/>
    <lineage>
        <taxon>Eukaryota</taxon>
        <taxon>Metazoa</taxon>
        <taxon>Chordata</taxon>
        <taxon>Craniata</taxon>
        <taxon>Vertebrata</taxon>
        <taxon>Euteleostomi</taxon>
        <taxon>Actinopterygii</taxon>
        <taxon>Neopterygii</taxon>
        <taxon>Teleostei</taxon>
        <taxon>Ostariophysi</taxon>
        <taxon>Cypriniformes</taxon>
        <taxon>Cyprinidae</taxon>
        <taxon>Cyprininae</taxon>
        <taxon>Cyprinus</taxon>
    </lineage>
</organism>
<dbReference type="InterPro" id="IPR001898">
    <property type="entry name" value="SLC13A/DASS"/>
</dbReference>
<keyword evidence="3 7" id="KW-0812">Transmembrane</keyword>
<dbReference type="GO" id="GO:0005886">
    <property type="term" value="C:plasma membrane"/>
    <property type="evidence" value="ECO:0007669"/>
    <property type="project" value="TreeGrafter"/>
</dbReference>
<dbReference type="Proteomes" id="UP000694701">
    <property type="component" value="Unplaced"/>
</dbReference>
<dbReference type="Ensembl" id="ENSCCRT00020035481.1">
    <property type="protein sequence ID" value="ENSCCRP00020032445.1"/>
    <property type="gene ID" value="ENSCCRG00020014656.1"/>
</dbReference>
<dbReference type="AlphaFoldDB" id="A0A8C2DVX9"/>
<dbReference type="PANTHER" id="PTHR10283">
    <property type="entry name" value="SOLUTE CARRIER FAMILY 13 MEMBER"/>
    <property type="match status" value="1"/>
</dbReference>
<keyword evidence="6" id="KW-0739">Sodium transport</keyword>
<keyword evidence="4 7" id="KW-1133">Transmembrane helix</keyword>
<accession>A0A8C2DVX9</accession>
<feature type="transmembrane region" description="Helical" evidence="7">
    <location>
        <begin position="432"/>
        <end position="450"/>
    </location>
</feature>
<comment type="subcellular location">
    <subcellularLocation>
        <location evidence="1">Membrane</location>
        <topology evidence="1">Multi-pass membrane protein</topology>
    </subcellularLocation>
</comment>
<evidence type="ECO:0000256" key="1">
    <source>
        <dbReference type="ARBA" id="ARBA00004141"/>
    </source>
</evidence>
<feature type="transmembrane region" description="Helical" evidence="7">
    <location>
        <begin position="48"/>
        <end position="67"/>
    </location>
</feature>
<keyword evidence="5 7" id="KW-0472">Membrane</keyword>
<evidence type="ECO:0000313" key="9">
    <source>
        <dbReference type="Proteomes" id="UP000694701"/>
    </source>
</evidence>
<evidence type="ECO:0000313" key="8">
    <source>
        <dbReference type="Ensembl" id="ENSCCRP00020032445.1"/>
    </source>
</evidence>
<dbReference type="PANTHER" id="PTHR10283:SF65">
    <property type="entry name" value="SOLUTE CARRIER FAMILY 13 MEMBER 1"/>
    <property type="match status" value="1"/>
</dbReference>
<dbReference type="Pfam" id="PF00939">
    <property type="entry name" value="Na_sulph_symp"/>
    <property type="match status" value="2"/>
</dbReference>
<evidence type="ECO:0000256" key="3">
    <source>
        <dbReference type="ARBA" id="ARBA00022692"/>
    </source>
</evidence>
<keyword evidence="6" id="KW-0406">Ion transport</keyword>
<evidence type="ECO:0000256" key="6">
    <source>
        <dbReference type="ARBA" id="ARBA00023201"/>
    </source>
</evidence>
<reference evidence="8" key="1">
    <citation type="submission" date="2025-08" db="UniProtKB">
        <authorList>
            <consortium name="Ensembl"/>
        </authorList>
    </citation>
    <scope>IDENTIFICATION</scope>
</reference>
<evidence type="ECO:0000256" key="5">
    <source>
        <dbReference type="ARBA" id="ARBA00023136"/>
    </source>
</evidence>
<sequence>MRWLRCSWSSLKLLIIFCTPLALLPLPLEVECAYILTLMALYWMTEVLPLSVTVHLPALLFPLFGIMKSLQVASVYFKDFHLLLLGVICLAKSIEKWSLHRRIALRLVTGLGVNPGMLMLGNTSTVAMVMPIVEAVIQQVLNASEETSKDHKGALNGISKPARYIEAQCDQSEKIKSIETRIAEPVQTASEPEEPETVKAPPLYNGKYRTYEDHMMWKGLSLCIAYSSSTGGLTTLSGTSTNLIFAEYIYQYYPDCTIINFGNWFVLCLPICIIMLILSWLLLHWMYLGSNFHASLLQYKSLGPIRNPGFMPGWSSLYPGYAMDATVVLLLGFTFFIIPAHKPNAHGLDNVEVMPWEISLLLGGGFALAEGTKISGLSTQVAELLTPLGSLPILATVTIACLIVTSITEVASNAVTMTILVSLAKAIGVNPVYMLIPTALCVSFSFLLPVSNTPNVIVFTYGHLTSMDMVKAGLGVNWAPVVNSTGS</sequence>
<evidence type="ECO:0000256" key="2">
    <source>
        <dbReference type="ARBA" id="ARBA00006772"/>
    </source>
</evidence>
<feature type="transmembrane region" description="Helical" evidence="7">
    <location>
        <begin position="389"/>
        <end position="411"/>
    </location>
</feature>
<dbReference type="GO" id="GO:0015382">
    <property type="term" value="F:sodium:sulfate symporter activity"/>
    <property type="evidence" value="ECO:0007669"/>
    <property type="project" value="TreeGrafter"/>
</dbReference>
<feature type="transmembrane region" description="Helical" evidence="7">
    <location>
        <begin position="350"/>
        <end position="369"/>
    </location>
</feature>
<evidence type="ECO:0000256" key="7">
    <source>
        <dbReference type="SAM" id="Phobius"/>
    </source>
</evidence>
<protein>
    <submittedName>
        <fullName evidence="8">Solute carrier family 13 member 1</fullName>
    </submittedName>
</protein>
<keyword evidence="6" id="KW-0915">Sodium</keyword>
<keyword evidence="6" id="KW-0813">Transport</keyword>
<feature type="transmembrane region" description="Helical" evidence="7">
    <location>
        <begin position="264"/>
        <end position="287"/>
    </location>
</feature>
<evidence type="ECO:0000256" key="4">
    <source>
        <dbReference type="ARBA" id="ARBA00022989"/>
    </source>
</evidence>
<name>A0A8C2DVX9_CYPCA</name>
<proteinExistence type="inferred from homology"/>
<comment type="similarity">
    <text evidence="2">Belongs to the SLC13A/DASS transporter (TC 2.A.47) family. NADC subfamily.</text>
</comment>